<dbReference type="GO" id="GO:0046047">
    <property type="term" value="P:TTP catabolic process"/>
    <property type="evidence" value="ECO:0007669"/>
    <property type="project" value="TreeGrafter"/>
</dbReference>
<dbReference type="GO" id="GO:0046052">
    <property type="term" value="P:UTP catabolic process"/>
    <property type="evidence" value="ECO:0007669"/>
    <property type="project" value="TreeGrafter"/>
</dbReference>
<dbReference type="PANTHER" id="PTHR30522:SF0">
    <property type="entry name" value="NUCLEOSIDE TRIPHOSPHATE PYROPHOSPHOHYDROLASE"/>
    <property type="match status" value="1"/>
</dbReference>
<dbReference type="GO" id="GO:0046081">
    <property type="term" value="P:dUTP catabolic process"/>
    <property type="evidence" value="ECO:0007669"/>
    <property type="project" value="TreeGrafter"/>
</dbReference>
<dbReference type="GO" id="GO:0046061">
    <property type="term" value="P:dATP catabolic process"/>
    <property type="evidence" value="ECO:0007669"/>
    <property type="project" value="TreeGrafter"/>
</dbReference>
<protein>
    <submittedName>
        <fullName evidence="2">MazG nucleotide pyrophosphohydrolase domain-containing protein</fullName>
    </submittedName>
</protein>
<dbReference type="SUPFAM" id="SSF101386">
    <property type="entry name" value="all-alpha NTP pyrophosphatases"/>
    <property type="match status" value="1"/>
</dbReference>
<dbReference type="OrthoDB" id="9808939at2"/>
<sequence length="148" mass="17113">MSDSFTRLYEVIKTLIAHDGCPWDSVQTPESMKKYLVEETFEALEVIVEGDVEHSKEELGDVIMNAVEIAALYEKQGKFSVDEVLDGAAEKLIRRHPHVFEKKEMTLEQLNVQWDKIKKSEGKKEKLSHEEKFAKMQKLLESIAPEYK</sequence>
<keyword evidence="3" id="KW-1185">Reference proteome</keyword>
<dbReference type="EMBL" id="FOFU01000010">
    <property type="protein sequence ID" value="SEQ76068.1"/>
    <property type="molecule type" value="Genomic_DNA"/>
</dbReference>
<proteinExistence type="predicted"/>
<dbReference type="GO" id="GO:0047429">
    <property type="term" value="F:nucleoside triphosphate diphosphatase activity"/>
    <property type="evidence" value="ECO:0007669"/>
    <property type="project" value="TreeGrafter"/>
</dbReference>
<evidence type="ECO:0000313" key="2">
    <source>
        <dbReference type="EMBL" id="SEQ76068.1"/>
    </source>
</evidence>
<dbReference type="RefSeq" id="WP_074644990.1">
    <property type="nucleotide sequence ID" value="NZ_FOFU01000010.1"/>
</dbReference>
<keyword evidence="2" id="KW-0378">Hydrolase</keyword>
<accession>A0A1H9INC4</accession>
<dbReference type="PANTHER" id="PTHR30522">
    <property type="entry name" value="NUCLEOSIDE TRIPHOSPHATE PYROPHOSPHOHYDROLASE"/>
    <property type="match status" value="1"/>
</dbReference>
<name>A0A1H9INC4_9SPIR</name>
<dbReference type="InterPro" id="IPR011551">
    <property type="entry name" value="NTP_PyrPHydrolase_MazG"/>
</dbReference>
<dbReference type="InterPro" id="IPR004518">
    <property type="entry name" value="MazG-like_dom"/>
</dbReference>
<evidence type="ECO:0000313" key="3">
    <source>
        <dbReference type="Proteomes" id="UP000182360"/>
    </source>
</evidence>
<dbReference type="CDD" id="cd11528">
    <property type="entry name" value="NTP-PPase_MazG_Nterm"/>
    <property type="match status" value="1"/>
</dbReference>
<gene>
    <name evidence="2" type="ORF">SAMN04487977_11042</name>
</gene>
<organism evidence="2 3">
    <name type="scientific">Treponema bryantii</name>
    <dbReference type="NCBI Taxonomy" id="163"/>
    <lineage>
        <taxon>Bacteria</taxon>
        <taxon>Pseudomonadati</taxon>
        <taxon>Spirochaetota</taxon>
        <taxon>Spirochaetia</taxon>
        <taxon>Spirochaetales</taxon>
        <taxon>Treponemataceae</taxon>
        <taxon>Treponema</taxon>
    </lineage>
</organism>
<dbReference type="AlphaFoldDB" id="A0A1H9INC4"/>
<dbReference type="Pfam" id="PF03819">
    <property type="entry name" value="MazG"/>
    <property type="match status" value="1"/>
</dbReference>
<dbReference type="InterPro" id="IPR048015">
    <property type="entry name" value="NTP-PPase_MazG-like_N"/>
</dbReference>
<dbReference type="Proteomes" id="UP000182360">
    <property type="component" value="Unassembled WGS sequence"/>
</dbReference>
<reference evidence="2 3" key="1">
    <citation type="submission" date="2016-10" db="EMBL/GenBank/DDBJ databases">
        <authorList>
            <person name="de Groot N.N."/>
        </authorList>
    </citation>
    <scope>NUCLEOTIDE SEQUENCE [LARGE SCALE GENOMIC DNA]</scope>
    <source>
        <strain evidence="2 3">B25</strain>
    </source>
</reference>
<feature type="domain" description="NTP pyrophosphohydrolase MazG-like" evidence="1">
    <location>
        <begin position="27"/>
        <end position="100"/>
    </location>
</feature>
<evidence type="ECO:0000259" key="1">
    <source>
        <dbReference type="Pfam" id="PF03819"/>
    </source>
</evidence>
<dbReference type="Gene3D" id="1.10.287.1080">
    <property type="entry name" value="MazG-like"/>
    <property type="match status" value="1"/>
</dbReference>
<dbReference type="GO" id="GO:0046076">
    <property type="term" value="P:dTTP catabolic process"/>
    <property type="evidence" value="ECO:0007669"/>
    <property type="project" value="TreeGrafter"/>
</dbReference>
<dbReference type="GO" id="GO:0006203">
    <property type="term" value="P:dGTP catabolic process"/>
    <property type="evidence" value="ECO:0007669"/>
    <property type="project" value="TreeGrafter"/>
</dbReference>